<dbReference type="PANTHER" id="PTHR21225">
    <property type="entry name" value="PHOSPHO-2-DEHYDRO-3-DEOXYHEPTONATE ALDOLASE DAHP SYNTHETASE"/>
    <property type="match status" value="1"/>
</dbReference>
<evidence type="ECO:0000256" key="1">
    <source>
        <dbReference type="ARBA" id="ARBA00003726"/>
    </source>
</evidence>
<dbReference type="KEGG" id="luo:HHL09_08330"/>
<dbReference type="EC" id="2.5.1.54" evidence="8"/>
<reference evidence="10 11" key="1">
    <citation type="submission" date="2020-04" db="EMBL/GenBank/DDBJ databases">
        <title>Luteolibacter sp. G-1-1-1 isolated from soil.</title>
        <authorList>
            <person name="Dahal R.H."/>
        </authorList>
    </citation>
    <scope>NUCLEOTIDE SEQUENCE [LARGE SCALE GENOMIC DNA]</scope>
    <source>
        <strain evidence="10 11">G-1-1-1</strain>
    </source>
</reference>
<dbReference type="GO" id="GO:0042802">
    <property type="term" value="F:identical protein binding"/>
    <property type="evidence" value="ECO:0007669"/>
    <property type="project" value="UniProtKB-ARBA"/>
</dbReference>
<accession>A0A858RG96</accession>
<dbReference type="AlphaFoldDB" id="A0A858RG96"/>
<dbReference type="GO" id="GO:0008652">
    <property type="term" value="P:amino acid biosynthetic process"/>
    <property type="evidence" value="ECO:0007669"/>
    <property type="project" value="UniProtKB-KW"/>
</dbReference>
<dbReference type="GO" id="GO:0009423">
    <property type="term" value="P:chorismate biosynthetic process"/>
    <property type="evidence" value="ECO:0007669"/>
    <property type="project" value="UniProtKB-UniPathway"/>
</dbReference>
<dbReference type="SUPFAM" id="SSF51569">
    <property type="entry name" value="Aldolase"/>
    <property type="match status" value="1"/>
</dbReference>
<keyword evidence="6 8" id="KW-0057">Aromatic amino acid biosynthesis</keyword>
<gene>
    <name evidence="10" type="ORF">HHL09_08330</name>
</gene>
<name>A0A858RG96_9BACT</name>
<evidence type="ECO:0000313" key="10">
    <source>
        <dbReference type="EMBL" id="QJE95792.1"/>
    </source>
</evidence>
<evidence type="ECO:0000256" key="7">
    <source>
        <dbReference type="ARBA" id="ARBA00047508"/>
    </source>
</evidence>
<dbReference type="InterPro" id="IPR006219">
    <property type="entry name" value="DAHP_synth_1"/>
</dbReference>
<comment type="pathway">
    <text evidence="2 8">Metabolic intermediate biosynthesis; chorismate biosynthesis; chorismate from D-erythrose 4-phosphate and phosphoenolpyruvate: step 1/7.</text>
</comment>
<dbReference type="RefSeq" id="WP_169454105.1">
    <property type="nucleotide sequence ID" value="NZ_CP051774.1"/>
</dbReference>
<feature type="domain" description="DAHP synthetase I/KDSA" evidence="9">
    <location>
        <begin position="45"/>
        <end position="340"/>
    </location>
</feature>
<dbReference type="UniPathway" id="UPA00053">
    <property type="reaction ID" value="UER00084"/>
</dbReference>
<evidence type="ECO:0000256" key="5">
    <source>
        <dbReference type="ARBA" id="ARBA00022679"/>
    </source>
</evidence>
<dbReference type="NCBIfam" id="NF009395">
    <property type="entry name" value="PRK12755.1"/>
    <property type="match status" value="1"/>
</dbReference>
<dbReference type="PIRSF" id="PIRSF001361">
    <property type="entry name" value="DAHP_synthase"/>
    <property type="match status" value="1"/>
</dbReference>
<dbReference type="InterPro" id="IPR006218">
    <property type="entry name" value="DAHP1/KDSA"/>
</dbReference>
<dbReference type="FunFam" id="3.20.20.70:FF:000005">
    <property type="entry name" value="Phospho-2-dehydro-3-deoxyheptonate aldolase"/>
    <property type="match status" value="1"/>
</dbReference>
<dbReference type="GO" id="GO:0009073">
    <property type="term" value="P:aromatic amino acid family biosynthetic process"/>
    <property type="evidence" value="ECO:0007669"/>
    <property type="project" value="UniProtKB-KW"/>
</dbReference>
<evidence type="ECO:0000256" key="3">
    <source>
        <dbReference type="ARBA" id="ARBA00007985"/>
    </source>
</evidence>
<comment type="catalytic activity">
    <reaction evidence="7 8">
        <text>D-erythrose 4-phosphate + phosphoenolpyruvate + H2O = 7-phospho-2-dehydro-3-deoxy-D-arabino-heptonate + phosphate</text>
        <dbReference type="Rhea" id="RHEA:14717"/>
        <dbReference type="ChEBI" id="CHEBI:15377"/>
        <dbReference type="ChEBI" id="CHEBI:16897"/>
        <dbReference type="ChEBI" id="CHEBI:43474"/>
        <dbReference type="ChEBI" id="CHEBI:58394"/>
        <dbReference type="ChEBI" id="CHEBI:58702"/>
        <dbReference type="EC" id="2.5.1.54"/>
    </reaction>
</comment>
<dbReference type="NCBIfam" id="TIGR00034">
    <property type="entry name" value="aroFGH"/>
    <property type="match status" value="1"/>
</dbReference>
<dbReference type="PANTHER" id="PTHR21225:SF10">
    <property type="entry name" value="PHOSPHO-2-DEHYDRO-3-DEOXYHEPTONATE ALDOLASE, TYR-SENSITIVE"/>
    <property type="match status" value="1"/>
</dbReference>
<comment type="function">
    <text evidence="1 8">Stereospecific condensation of phosphoenolpyruvate (PEP) and D-erythrose-4-phosphate (E4P) giving rise to 3-deoxy-D-arabino-heptulosonate-7-phosphate (DAHP).</text>
</comment>
<evidence type="ECO:0000256" key="2">
    <source>
        <dbReference type="ARBA" id="ARBA00004688"/>
    </source>
</evidence>
<keyword evidence="11" id="KW-1185">Reference proteome</keyword>
<evidence type="ECO:0000259" key="9">
    <source>
        <dbReference type="Pfam" id="PF00793"/>
    </source>
</evidence>
<protein>
    <recommendedName>
        <fullName evidence="8">Phospho-2-dehydro-3-deoxyheptonate aldolase</fullName>
        <ecNumber evidence="8">2.5.1.54</ecNumber>
    </recommendedName>
</protein>
<evidence type="ECO:0000256" key="8">
    <source>
        <dbReference type="PIRNR" id="PIRNR001361"/>
    </source>
</evidence>
<comment type="similarity">
    <text evidence="3 8">Belongs to the class-I DAHP synthase family.</text>
</comment>
<dbReference type="GO" id="GO:0003849">
    <property type="term" value="F:3-deoxy-7-phosphoheptulonate synthase activity"/>
    <property type="evidence" value="ECO:0007669"/>
    <property type="project" value="UniProtKB-EC"/>
</dbReference>
<evidence type="ECO:0000256" key="6">
    <source>
        <dbReference type="ARBA" id="ARBA00023141"/>
    </source>
</evidence>
<evidence type="ECO:0000313" key="11">
    <source>
        <dbReference type="Proteomes" id="UP000501812"/>
    </source>
</evidence>
<keyword evidence="4 8" id="KW-0028">Amino-acid biosynthesis</keyword>
<keyword evidence="5 8" id="KW-0808">Transferase</keyword>
<dbReference type="Gene3D" id="3.20.20.70">
    <property type="entry name" value="Aldolase class I"/>
    <property type="match status" value="1"/>
</dbReference>
<proteinExistence type="inferred from homology"/>
<evidence type="ECO:0000256" key="4">
    <source>
        <dbReference type="ARBA" id="ARBA00022605"/>
    </source>
</evidence>
<organism evidence="10 11">
    <name type="scientific">Luteolibacter luteus</name>
    <dbReference type="NCBI Taxonomy" id="2728835"/>
    <lineage>
        <taxon>Bacteria</taxon>
        <taxon>Pseudomonadati</taxon>
        <taxon>Verrucomicrobiota</taxon>
        <taxon>Verrucomicrobiia</taxon>
        <taxon>Verrucomicrobiales</taxon>
        <taxon>Verrucomicrobiaceae</taxon>
        <taxon>Luteolibacter</taxon>
    </lineage>
</organism>
<sequence length="347" mass="37286">MSARVTDLHVARNVPLPSPARLQAEIPHGEGRENFVANSRATLRSILAGIDPRFLVIVGPCSIHDTEAGIEYAHRLAALAERLRDKLYIVMRVYFEKPRTTVGWKGLIMDPHLDGTDDIPEGLRRARHFLRNVIDVGLPTATELLDPITPQYIADLISWSAIGARTAESQTHRQMASGLSMPVGFKNTTSGDLVAAINAVKAAARPQTFLGVSEEGIASSVSTTGNPDCHIILRGGDHGPNYDETSISSAKAALEKGGVAPSLIVDASHANCGKDCAQMPAVFREIVRQRAAGELAIRGAMLESNLVAGNQAFPRPLDQLVRGQSITDSCIDWETTEALLHEAAGKL</sequence>
<dbReference type="EMBL" id="CP051774">
    <property type="protein sequence ID" value="QJE95792.1"/>
    <property type="molecule type" value="Genomic_DNA"/>
</dbReference>
<dbReference type="GO" id="GO:0005737">
    <property type="term" value="C:cytoplasm"/>
    <property type="evidence" value="ECO:0007669"/>
    <property type="project" value="TreeGrafter"/>
</dbReference>
<dbReference type="InterPro" id="IPR013785">
    <property type="entry name" value="Aldolase_TIM"/>
</dbReference>
<dbReference type="Proteomes" id="UP000501812">
    <property type="component" value="Chromosome"/>
</dbReference>
<dbReference type="Pfam" id="PF00793">
    <property type="entry name" value="DAHP_synth_1"/>
    <property type="match status" value="1"/>
</dbReference>